<evidence type="ECO:0000313" key="3">
    <source>
        <dbReference type="Proteomes" id="UP000029891"/>
    </source>
</evidence>
<dbReference type="InterPro" id="IPR056627">
    <property type="entry name" value="TM_bacteriophage"/>
</dbReference>
<sequence>MMSDDPSRYWLGVEKPFPWVGLGVGLLGGVVLAAAAIAATAHGLLPIVEHIIDQDTTAGF</sequence>
<organism evidence="2 3">
    <name type="scientific">Mycobacterium phage Carcharodon</name>
    <dbReference type="NCBI Taxonomy" id="1555233"/>
    <lineage>
        <taxon>Viruses</taxon>
        <taxon>Duplodnaviria</taxon>
        <taxon>Heunggongvirae</taxon>
        <taxon>Uroviricota</taxon>
        <taxon>Caudoviricetes</taxon>
        <taxon>Nclasvirinae</taxon>
        <taxon>Charlievirus</taxon>
        <taxon>Charlievirus Pipsqueaks</taxon>
    </lineage>
</organism>
<keyword evidence="1" id="KW-0472">Membrane</keyword>
<protein>
    <submittedName>
        <fullName evidence="2">Uncharacterized protein</fullName>
    </submittedName>
</protein>
<dbReference type="EMBL" id="KM588359">
    <property type="protein sequence ID" value="AIT14533.1"/>
    <property type="molecule type" value="Genomic_DNA"/>
</dbReference>
<dbReference type="Pfam" id="PF24191">
    <property type="entry name" value="Mycobacteriophage_TM"/>
    <property type="match status" value="1"/>
</dbReference>
<dbReference type="GeneID" id="26624269"/>
<dbReference type="KEGG" id="vg:26624269"/>
<dbReference type="Proteomes" id="UP000029891">
    <property type="component" value="Segment"/>
</dbReference>
<keyword evidence="1" id="KW-1133">Transmembrane helix</keyword>
<reference evidence="2 3" key="1">
    <citation type="submission" date="2014-09" db="EMBL/GenBank/DDBJ databases">
        <authorList>
            <person name="Brannan A.J."/>
            <person name="Lewis N."/>
            <person name="Sims A.D."/>
            <person name="Adams M.W."/>
            <person name="Blackwell H.A."/>
            <person name="Coleman M.K."/>
            <person name="Cook S.E."/>
            <person name="Gardner S.T."/>
            <person name="Katliarou V."/>
            <person name="Lyons V.J."/>
            <person name="Mann D.A."/>
            <person name="McCall D.F."/>
            <person name="McCurdy M.C."/>
            <person name="Murdock C.A."/>
            <person name="Phillips E.M."/>
            <person name="Pitts A.K."/>
            <person name="Policard D."/>
            <person name="Prince J.K."/>
            <person name="Threatt D."/>
            <person name="Serrano M.G."/>
            <person name="Buck G."/>
            <person name="Lee V."/>
            <person name="Wang Y."/>
            <person name="Carvalho R."/>
            <person name="Voegtly L."/>
            <person name="Shi R."/>
            <person name="Duckworth R."/>
            <person name="Johnson A."/>
            <person name="Loviza R."/>
            <person name="Walstead R."/>
            <person name="Shah Z."/>
            <person name="Kiflezghi M."/>
            <person name="Wade K."/>
            <person name="Anders K.R."/>
            <person name="Braun M.A."/>
            <person name="Delesalle V.A."/>
            <person name="Hughes L.E."/>
            <person name="Ware V.C."/>
            <person name="Bradley K.W."/>
            <person name="Barker L.P."/>
            <person name="Asai D.J."/>
            <person name="Bowman C.A."/>
            <person name="Russell D.A."/>
            <person name="Pope W.H."/>
            <person name="Jacobs-Sera D."/>
            <person name="Hendrix R.W."/>
            <person name="Hatfull G.F."/>
        </authorList>
    </citation>
    <scope>NUCLEOTIDE SEQUENCE [LARGE SCALE GENOMIC DNA]</scope>
</reference>
<evidence type="ECO:0000256" key="1">
    <source>
        <dbReference type="SAM" id="Phobius"/>
    </source>
</evidence>
<proteinExistence type="predicted"/>
<accession>A0A097EYM0</accession>
<name>A0A097EYM0_9CAUD</name>
<evidence type="ECO:0000313" key="2">
    <source>
        <dbReference type="EMBL" id="AIT14533.1"/>
    </source>
</evidence>
<feature type="transmembrane region" description="Helical" evidence="1">
    <location>
        <begin position="20"/>
        <end position="45"/>
    </location>
</feature>
<dbReference type="RefSeq" id="YP_009197150.1">
    <property type="nucleotide sequence ID" value="NC_028779.1"/>
</dbReference>
<gene>
    <name evidence="2" type="primary">25</name>
    <name evidence="2" type="ORF">PBI_CARCHARODON_25</name>
</gene>
<keyword evidence="1" id="KW-0812">Transmembrane</keyword>